<gene>
    <name evidence="3" type="ORF">GH815_14445</name>
</gene>
<evidence type="ECO:0000259" key="2">
    <source>
        <dbReference type="Pfam" id="PF13391"/>
    </source>
</evidence>
<evidence type="ECO:0000256" key="1">
    <source>
        <dbReference type="SAM" id="MobiDB-lite"/>
    </source>
</evidence>
<protein>
    <recommendedName>
        <fullName evidence="2">HNH nuclease domain-containing protein</fullName>
    </recommendedName>
</protein>
<accession>A0A844B9B5</accession>
<feature type="compositionally biased region" description="Basic and acidic residues" evidence="1">
    <location>
        <begin position="10"/>
        <end position="21"/>
    </location>
</feature>
<proteinExistence type="predicted"/>
<reference evidence="3 4" key="1">
    <citation type="submission" date="2019-11" db="EMBL/GenBank/DDBJ databases">
        <title>Draft Whole-Genome sequence of the marine photosynthetic bacterium Rhodovulum strictum DSM 11289.</title>
        <authorList>
            <person name="Kyndt J.A."/>
            <person name="Meyer T.E."/>
        </authorList>
    </citation>
    <scope>NUCLEOTIDE SEQUENCE [LARGE SCALE GENOMIC DNA]</scope>
    <source>
        <strain evidence="3 4">DSM 11289</strain>
    </source>
</reference>
<dbReference type="Pfam" id="PF13391">
    <property type="entry name" value="HNH_2"/>
    <property type="match status" value="1"/>
</dbReference>
<dbReference type="EMBL" id="WJPO01000026">
    <property type="protein sequence ID" value="MRH22190.1"/>
    <property type="molecule type" value="Genomic_DNA"/>
</dbReference>
<dbReference type="AlphaFoldDB" id="A0A844B9B5"/>
<comment type="caution">
    <text evidence="3">The sequence shown here is derived from an EMBL/GenBank/DDBJ whole genome shotgun (WGS) entry which is preliminary data.</text>
</comment>
<keyword evidence="4" id="KW-1185">Reference proteome</keyword>
<name>A0A844B9B5_9RHOB</name>
<feature type="non-terminal residue" evidence="3">
    <location>
        <position position="1"/>
    </location>
</feature>
<evidence type="ECO:0000313" key="3">
    <source>
        <dbReference type="EMBL" id="MRH22190.1"/>
    </source>
</evidence>
<dbReference type="InterPro" id="IPR003615">
    <property type="entry name" value="HNH_nuc"/>
</dbReference>
<evidence type="ECO:0000313" key="4">
    <source>
        <dbReference type="Proteomes" id="UP000466730"/>
    </source>
</evidence>
<sequence length="89" mass="10328">SRRHRTHHGRREEPLRQDGPRRSLTASHIIPWKDCTTDAERLDVHNGLLLSALWDAAFVSEGFSPSEQCLRRCAPAGLWRDRLQFKLQL</sequence>
<dbReference type="Proteomes" id="UP000466730">
    <property type="component" value="Unassembled WGS sequence"/>
</dbReference>
<feature type="region of interest" description="Disordered" evidence="1">
    <location>
        <begin position="1"/>
        <end position="24"/>
    </location>
</feature>
<organism evidence="3 4">
    <name type="scientific">Rhodovulum strictum</name>
    <dbReference type="NCBI Taxonomy" id="58314"/>
    <lineage>
        <taxon>Bacteria</taxon>
        <taxon>Pseudomonadati</taxon>
        <taxon>Pseudomonadota</taxon>
        <taxon>Alphaproteobacteria</taxon>
        <taxon>Rhodobacterales</taxon>
        <taxon>Paracoccaceae</taxon>
        <taxon>Rhodovulum</taxon>
    </lineage>
</organism>
<feature type="domain" description="HNH nuclease" evidence="2">
    <location>
        <begin position="19"/>
        <end position="61"/>
    </location>
</feature>